<evidence type="ECO:0000256" key="6">
    <source>
        <dbReference type="ARBA" id="ARBA00022741"/>
    </source>
</evidence>
<dbReference type="PROSITE" id="PS00794">
    <property type="entry name" value="HPPK"/>
    <property type="match status" value="1"/>
</dbReference>
<evidence type="ECO:0000256" key="8">
    <source>
        <dbReference type="ARBA" id="ARBA00022840"/>
    </source>
</evidence>
<dbReference type="EMBL" id="CXOI01000005">
    <property type="protein sequence ID" value="CTP82424.1"/>
    <property type="molecule type" value="Genomic_DNA"/>
</dbReference>
<dbReference type="InterPro" id="IPR035907">
    <property type="entry name" value="Hppk_sf"/>
</dbReference>
<dbReference type="PANTHER" id="PTHR43071">
    <property type="entry name" value="2-AMINO-4-HYDROXY-6-HYDROXYMETHYLDIHYDROPTERIDINE PYROPHOSPHOKINASE"/>
    <property type="match status" value="1"/>
</dbReference>
<keyword evidence="7 14" id="KW-0418">Kinase</keyword>
<dbReference type="Pfam" id="PF01288">
    <property type="entry name" value="HPPK"/>
    <property type="match status" value="1"/>
</dbReference>
<evidence type="ECO:0000256" key="9">
    <source>
        <dbReference type="ARBA" id="ARBA00022909"/>
    </source>
</evidence>
<evidence type="ECO:0000256" key="4">
    <source>
        <dbReference type="ARBA" id="ARBA00016218"/>
    </source>
</evidence>
<dbReference type="CDD" id="cd00483">
    <property type="entry name" value="HPPK"/>
    <property type="match status" value="1"/>
</dbReference>
<protein>
    <recommendedName>
        <fullName evidence="4">2-amino-4-hydroxy-6-hydroxymethyldihydropteridine pyrophosphokinase</fullName>
        <ecNumber evidence="3">2.7.6.3</ecNumber>
    </recommendedName>
    <alternativeName>
        <fullName evidence="11">6-hydroxymethyl-7,8-dihydropterin pyrophosphokinase</fullName>
    </alternativeName>
    <alternativeName>
        <fullName evidence="12">7,8-dihydro-6-hydroxymethylpterin-pyrophosphokinase</fullName>
    </alternativeName>
</protein>
<comment type="pathway">
    <text evidence="1">Cofactor biosynthesis; tetrahydrofolate biosynthesis; 2-amino-4-hydroxy-6-hydroxymethyl-7,8-dihydropteridine diphosphate from 7,8-dihydroneopterin triphosphate: step 4/4.</text>
</comment>
<dbReference type="RefSeq" id="WP_053833908.1">
    <property type="nucleotide sequence ID" value="NZ_CXOI01000005.1"/>
</dbReference>
<dbReference type="GO" id="GO:0003848">
    <property type="term" value="F:2-amino-4-hydroxy-6-hydroxymethyldihydropteridine diphosphokinase activity"/>
    <property type="evidence" value="ECO:0007669"/>
    <property type="project" value="UniProtKB-EC"/>
</dbReference>
<evidence type="ECO:0000256" key="11">
    <source>
        <dbReference type="ARBA" id="ARBA00029766"/>
    </source>
</evidence>
<comment type="similarity">
    <text evidence="2">Belongs to the HPPK family.</text>
</comment>
<comment type="function">
    <text evidence="10">Catalyzes the transfer of pyrophosphate from adenosine triphosphate (ATP) to 6-hydroxymethyl-7,8-dihydropterin, an enzymatic step in folate biosynthesis pathway.</text>
</comment>
<accession>A0A0K2ZE66</accession>
<dbReference type="AlphaFoldDB" id="A0A0K2ZE66"/>
<evidence type="ECO:0000256" key="10">
    <source>
        <dbReference type="ARBA" id="ARBA00029409"/>
    </source>
</evidence>
<dbReference type="GO" id="GO:0046656">
    <property type="term" value="P:folic acid biosynthetic process"/>
    <property type="evidence" value="ECO:0007669"/>
    <property type="project" value="UniProtKB-KW"/>
</dbReference>
<keyword evidence="15" id="KW-1185">Reference proteome</keyword>
<dbReference type="NCBIfam" id="TIGR01498">
    <property type="entry name" value="folK"/>
    <property type="match status" value="1"/>
</dbReference>
<dbReference type="InterPro" id="IPR000550">
    <property type="entry name" value="Hppk"/>
</dbReference>
<gene>
    <name evidence="14" type="ORF">XTALMG727_0229</name>
</gene>
<evidence type="ECO:0000313" key="14">
    <source>
        <dbReference type="EMBL" id="CTP82424.1"/>
    </source>
</evidence>
<keyword evidence="9" id="KW-0289">Folate biosynthesis</keyword>
<sequence length="170" mass="17998">MSAARVPAPVQACIGLGGNLGDAVATLRAAIAALDTLPHTRLLRASQLYRSPAWGNQAQPDFINAAAVLSTALPAPELLQALLALEARHGRQRTPGERWGPRTLDLDLLLYAEAVIDLPGLQVPHPYLHQRGFALLPLAEIAAEATIPGHGTVRDVSDRSETDGIVAMGR</sequence>
<reference evidence="15" key="1">
    <citation type="submission" date="2015-07" db="EMBL/GenBank/DDBJ databases">
        <authorList>
            <person name="Wibberg D."/>
        </authorList>
    </citation>
    <scope>NUCLEOTIDE SEQUENCE [LARGE SCALE GENOMIC DNA]</scope>
</reference>
<evidence type="ECO:0000256" key="12">
    <source>
        <dbReference type="ARBA" id="ARBA00033413"/>
    </source>
</evidence>
<evidence type="ECO:0000256" key="3">
    <source>
        <dbReference type="ARBA" id="ARBA00013253"/>
    </source>
</evidence>
<dbReference type="GO" id="GO:0046654">
    <property type="term" value="P:tetrahydrofolate biosynthetic process"/>
    <property type="evidence" value="ECO:0007669"/>
    <property type="project" value="UniProtKB-UniPathway"/>
</dbReference>
<dbReference type="PANTHER" id="PTHR43071:SF1">
    <property type="entry name" value="2-AMINO-4-HYDROXY-6-HYDROXYMETHYLDIHYDROPTERIDINE PYROPHOSPHOKINASE"/>
    <property type="match status" value="1"/>
</dbReference>
<dbReference type="GO" id="GO:0016301">
    <property type="term" value="F:kinase activity"/>
    <property type="evidence" value="ECO:0007669"/>
    <property type="project" value="UniProtKB-KW"/>
</dbReference>
<proteinExistence type="inferred from homology"/>
<evidence type="ECO:0000259" key="13">
    <source>
        <dbReference type="PROSITE" id="PS00794"/>
    </source>
</evidence>
<keyword evidence="5" id="KW-0808">Transferase</keyword>
<feature type="domain" description="7,8-dihydro-6-hydroxymethylpterin-pyrophosphokinase" evidence="13">
    <location>
        <begin position="98"/>
        <end position="109"/>
    </location>
</feature>
<dbReference type="GO" id="GO:0005524">
    <property type="term" value="F:ATP binding"/>
    <property type="evidence" value="ECO:0007669"/>
    <property type="project" value="UniProtKB-KW"/>
</dbReference>
<name>A0A0K2ZE66_9XANT</name>
<keyword evidence="8" id="KW-0067">ATP-binding</keyword>
<dbReference type="SUPFAM" id="SSF55083">
    <property type="entry name" value="6-hydroxymethyl-7,8-dihydropterin pyrophosphokinase, HPPK"/>
    <property type="match status" value="1"/>
</dbReference>
<dbReference type="Proteomes" id="UP000046187">
    <property type="component" value="Unassembled WGS sequence"/>
</dbReference>
<evidence type="ECO:0000256" key="5">
    <source>
        <dbReference type="ARBA" id="ARBA00022679"/>
    </source>
</evidence>
<dbReference type="UniPathway" id="UPA00077">
    <property type="reaction ID" value="UER00155"/>
</dbReference>
<evidence type="ECO:0000256" key="7">
    <source>
        <dbReference type="ARBA" id="ARBA00022777"/>
    </source>
</evidence>
<keyword evidence="6" id="KW-0547">Nucleotide-binding</keyword>
<organism evidence="14 15">
    <name type="scientific">Xanthomonas graminis pv. arrhenatheri LMG 727</name>
    <dbReference type="NCBI Taxonomy" id="1195923"/>
    <lineage>
        <taxon>Bacteria</taxon>
        <taxon>Pseudomonadati</taxon>
        <taxon>Pseudomonadota</taxon>
        <taxon>Gammaproteobacteria</taxon>
        <taxon>Lysobacterales</taxon>
        <taxon>Lysobacteraceae</taxon>
        <taxon>Xanthomonas</taxon>
        <taxon>Xanthomonas translucens group</taxon>
        <taxon>Xanthomonas graminis</taxon>
    </lineage>
</organism>
<dbReference type="EC" id="2.7.6.3" evidence="3"/>
<dbReference type="Gene3D" id="3.30.70.560">
    <property type="entry name" value="7,8-Dihydro-6-hydroxymethylpterin-pyrophosphokinase HPPK"/>
    <property type="match status" value="1"/>
</dbReference>
<evidence type="ECO:0000313" key="15">
    <source>
        <dbReference type="Proteomes" id="UP000046187"/>
    </source>
</evidence>
<evidence type="ECO:0000256" key="2">
    <source>
        <dbReference type="ARBA" id="ARBA00005810"/>
    </source>
</evidence>
<evidence type="ECO:0000256" key="1">
    <source>
        <dbReference type="ARBA" id="ARBA00005051"/>
    </source>
</evidence>